<feature type="compositionally biased region" description="Pro residues" evidence="1">
    <location>
        <begin position="602"/>
        <end position="618"/>
    </location>
</feature>
<feature type="compositionally biased region" description="Basic and acidic residues" evidence="1">
    <location>
        <begin position="751"/>
        <end position="764"/>
    </location>
</feature>
<dbReference type="InterPro" id="IPR002931">
    <property type="entry name" value="Transglutaminase-like"/>
</dbReference>
<keyword evidence="2" id="KW-0472">Membrane</keyword>
<sequence length="856" mass="88333">MTVAPARSPGTGTAGTPPAGRPARARAGAYPWVMAAAITLAVCGAALSLNGVLRGWGWYWPVATTVVVVAFTLAGLRALRAQPLLVTAGGLLALGAVLTLTFFRGSSILGVIPGPGTAAELDRLIRRASETVLSETAPVAPNVGIVMVICAVLGLAVILVDALAVPLGMPAATGVGLLALLVVPAMIKPQSVGVWGFTVTAAGYLTILACSQWFAPDVRSQAGPVRNPGQLRRAALTGAAALTATLLVPLAVPGFDQGTFPQGSRVNPWGTGTGLNPMITLGNSLRTPDGSGRITYATSASTPLYLRSVTVDHFDGESWGPDDRTASRLPLGGQIDPGYAVLTDEQQQVTAIDTGTFSSPYLPVPYAPESVRGLNGRWTWDPATLSIKGSDATASRRQEYLVTSSVPKLSATLLEQSSAPVRDVPDDFTRIPGNVPEIVRSTAARVAGASATPYGKAMAIQRYLRSAEFTYSLQSPVQGGYDGNGLSVLADFLQQKSGYCIHYASAMAVMARLEGIPSRIAVGYAPGRLTGGTVTVAGQGELSEYEVDARDAHAWPELYFQGLGWVPFEPTPSRGVVPDYASEASTPAAPGAVENNDDLVPDPAPAPTATPSATPAPAPGGGGGGTDSGAQLLPWLLGTGSVLGVLLLAASPRLVRVGLRSRRIRPRDPVEAVPQAWNEILDLGEDYGLPRDPHETPRGYAARLRQSLLGEPGGMDEAAHAAVASVTAAFERHRFGRPSAAPVGSAVVDSAVKDDAGRSRDAGHSRTAGGRDGGNAPFAAGLGALEGSLRANAGAARRFRAAWLPPSVMGRLGRLAAAPFRLVGRAVARSAKAAGRAWTGKSRRSTHDGLRGQGGG</sequence>
<feature type="transmembrane region" description="Helical" evidence="2">
    <location>
        <begin position="167"/>
        <end position="187"/>
    </location>
</feature>
<dbReference type="AlphaFoldDB" id="A0A0V8IJT8"/>
<keyword evidence="5" id="KW-1185">Reference proteome</keyword>
<dbReference type="InterPro" id="IPR021878">
    <property type="entry name" value="TgpA_N"/>
</dbReference>
<name>A0A0V8IJT8_9MICC</name>
<feature type="region of interest" description="Disordered" evidence="1">
    <location>
        <begin position="833"/>
        <end position="856"/>
    </location>
</feature>
<dbReference type="SUPFAM" id="SSF54001">
    <property type="entry name" value="Cysteine proteinases"/>
    <property type="match status" value="1"/>
</dbReference>
<feature type="transmembrane region" description="Helical" evidence="2">
    <location>
        <begin position="58"/>
        <end position="76"/>
    </location>
</feature>
<dbReference type="OrthoDB" id="9804023at2"/>
<organism evidence="4 5">
    <name type="scientific">Pseudarthrobacter enclensis</name>
    <dbReference type="NCBI Taxonomy" id="993070"/>
    <lineage>
        <taxon>Bacteria</taxon>
        <taxon>Bacillati</taxon>
        <taxon>Actinomycetota</taxon>
        <taxon>Actinomycetes</taxon>
        <taxon>Micrococcales</taxon>
        <taxon>Micrococcaceae</taxon>
        <taxon>Pseudarthrobacter</taxon>
    </lineage>
</organism>
<accession>A0A0V8IJT8</accession>
<evidence type="ECO:0000313" key="4">
    <source>
        <dbReference type="EMBL" id="KSU75035.1"/>
    </source>
</evidence>
<feature type="region of interest" description="Disordered" evidence="1">
    <location>
        <begin position="1"/>
        <end position="23"/>
    </location>
</feature>
<feature type="domain" description="Transglutaminase-like" evidence="3">
    <location>
        <begin position="492"/>
        <end position="572"/>
    </location>
</feature>
<protein>
    <submittedName>
        <fullName evidence="4">Transglutaminase</fullName>
    </submittedName>
</protein>
<dbReference type="STRING" id="993070.AS031_13665"/>
<dbReference type="SMART" id="SM00460">
    <property type="entry name" value="TGc"/>
    <property type="match status" value="1"/>
</dbReference>
<keyword evidence="2" id="KW-1133">Transmembrane helix</keyword>
<dbReference type="InterPro" id="IPR038765">
    <property type="entry name" value="Papain-like_cys_pep_sf"/>
</dbReference>
<dbReference type="PANTHER" id="PTHR42736:SF1">
    <property type="entry name" value="PROTEIN-GLUTAMINE GAMMA-GLUTAMYLTRANSFERASE"/>
    <property type="match status" value="1"/>
</dbReference>
<comment type="caution">
    <text evidence="4">The sequence shown here is derived from an EMBL/GenBank/DDBJ whole genome shotgun (WGS) entry which is preliminary data.</text>
</comment>
<keyword evidence="2" id="KW-0812">Transmembrane</keyword>
<dbReference type="Pfam" id="PF11992">
    <property type="entry name" value="TgpA_N"/>
    <property type="match status" value="1"/>
</dbReference>
<dbReference type="EMBL" id="LNQM01000006">
    <property type="protein sequence ID" value="KSU75035.1"/>
    <property type="molecule type" value="Genomic_DNA"/>
</dbReference>
<feature type="transmembrane region" description="Helical" evidence="2">
    <location>
        <begin position="83"/>
        <end position="103"/>
    </location>
</feature>
<gene>
    <name evidence="4" type="ORF">AS031_13665</name>
</gene>
<reference evidence="4 5" key="1">
    <citation type="journal article" date="2014" name="Arch. Microbiol.">
        <title>Arthrobacter enclensis sp. nov., isolated from sediment sample.</title>
        <authorList>
            <person name="Dastager S.G."/>
            <person name="Liu Q."/>
            <person name="Tang S.K."/>
            <person name="Krishnamurthi S."/>
            <person name="Lee J.C."/>
            <person name="Li W.J."/>
        </authorList>
    </citation>
    <scope>NUCLEOTIDE SEQUENCE [LARGE SCALE GENOMIC DNA]</scope>
    <source>
        <strain evidence="4 5">NIO-1008</strain>
    </source>
</reference>
<proteinExistence type="predicted"/>
<feature type="transmembrane region" description="Helical" evidence="2">
    <location>
        <begin position="193"/>
        <end position="214"/>
    </location>
</feature>
<dbReference type="InterPro" id="IPR052901">
    <property type="entry name" value="Bact_TGase-like"/>
</dbReference>
<evidence type="ECO:0000313" key="5">
    <source>
        <dbReference type="Proteomes" id="UP000053199"/>
    </source>
</evidence>
<dbReference type="Pfam" id="PF01841">
    <property type="entry name" value="Transglut_core"/>
    <property type="match status" value="1"/>
</dbReference>
<dbReference type="InterPro" id="IPR025403">
    <property type="entry name" value="TgpA-like_C"/>
</dbReference>
<feature type="transmembrane region" description="Helical" evidence="2">
    <location>
        <begin position="234"/>
        <end position="255"/>
    </location>
</feature>
<evidence type="ECO:0000256" key="1">
    <source>
        <dbReference type="SAM" id="MobiDB-lite"/>
    </source>
</evidence>
<dbReference type="Gene3D" id="3.10.620.30">
    <property type="match status" value="1"/>
</dbReference>
<dbReference type="Proteomes" id="UP000053199">
    <property type="component" value="Unassembled WGS sequence"/>
</dbReference>
<evidence type="ECO:0000256" key="2">
    <source>
        <dbReference type="SAM" id="Phobius"/>
    </source>
</evidence>
<feature type="transmembrane region" description="Helical" evidence="2">
    <location>
        <begin position="29"/>
        <end position="52"/>
    </location>
</feature>
<feature type="region of interest" description="Disordered" evidence="1">
    <location>
        <begin position="751"/>
        <end position="775"/>
    </location>
</feature>
<feature type="region of interest" description="Disordered" evidence="1">
    <location>
        <begin position="577"/>
        <end position="627"/>
    </location>
</feature>
<dbReference type="Pfam" id="PF13559">
    <property type="entry name" value="DUF4129"/>
    <property type="match status" value="1"/>
</dbReference>
<dbReference type="RefSeq" id="WP_058268700.1">
    <property type="nucleotide sequence ID" value="NZ_FMAZ01000005.1"/>
</dbReference>
<evidence type="ECO:0000259" key="3">
    <source>
        <dbReference type="SMART" id="SM00460"/>
    </source>
</evidence>
<feature type="transmembrane region" description="Helical" evidence="2">
    <location>
        <begin position="139"/>
        <end position="160"/>
    </location>
</feature>
<dbReference type="PANTHER" id="PTHR42736">
    <property type="entry name" value="PROTEIN-GLUTAMINE GAMMA-GLUTAMYLTRANSFERASE"/>
    <property type="match status" value="1"/>
</dbReference>